<dbReference type="Proteomes" id="UP000049495">
    <property type="component" value="Unassembled WGS sequence"/>
</dbReference>
<sequence>MVFSQIDNQIDEPYNTNNSDNRFINNLHFGIVYALSKALVNLSIDKYPYSEFPQH</sequence>
<comment type="caution">
    <text evidence="1">The sequence shown here is derived from an EMBL/GenBank/DDBJ whole genome shotgun (WGS) entry which is preliminary data.</text>
</comment>
<accession>A0A822MPJ4</accession>
<dbReference type="AlphaFoldDB" id="A0A822MPJ4"/>
<reference evidence="2" key="1">
    <citation type="submission" date="2014-06" db="EMBL/GenBank/DDBJ databases">
        <authorList>
            <person name="Le Roux Frederique"/>
        </authorList>
    </citation>
    <scope>NUCLEOTIDE SEQUENCE [LARGE SCALE GENOMIC DNA]</scope>
    <source>
        <strain evidence="2">J5-5</strain>
    </source>
</reference>
<evidence type="ECO:0000313" key="2">
    <source>
        <dbReference type="Proteomes" id="UP000049495"/>
    </source>
</evidence>
<gene>
    <name evidence="1" type="ORF">VCR5J5_1370219</name>
</gene>
<evidence type="ECO:0000313" key="1">
    <source>
        <dbReference type="EMBL" id="CDT03658.1"/>
    </source>
</evidence>
<proteinExistence type="predicted"/>
<name>A0A822MPJ4_9VIBR</name>
<organism evidence="1 2">
    <name type="scientific">Vibrio crassostreae</name>
    <dbReference type="NCBI Taxonomy" id="246167"/>
    <lineage>
        <taxon>Bacteria</taxon>
        <taxon>Pseudomonadati</taxon>
        <taxon>Pseudomonadota</taxon>
        <taxon>Gammaproteobacteria</taxon>
        <taxon>Vibrionales</taxon>
        <taxon>Vibrionaceae</taxon>
        <taxon>Vibrio</taxon>
    </lineage>
</organism>
<protein>
    <submittedName>
        <fullName evidence="1">Uncharacterized protein</fullName>
    </submittedName>
</protein>
<dbReference type="EMBL" id="CCJV01000043">
    <property type="protein sequence ID" value="CDT03658.1"/>
    <property type="molecule type" value="Genomic_DNA"/>
</dbReference>